<accession>A0ACB6G1V7</accession>
<keyword evidence="2" id="KW-1185">Reference proteome</keyword>
<organism evidence="1 2">
    <name type="scientific">Alternaria gaisen</name>
    <dbReference type="NCBI Taxonomy" id="167740"/>
    <lineage>
        <taxon>Eukaryota</taxon>
        <taxon>Fungi</taxon>
        <taxon>Dikarya</taxon>
        <taxon>Ascomycota</taxon>
        <taxon>Pezizomycotina</taxon>
        <taxon>Dothideomycetes</taxon>
        <taxon>Pleosporomycetidae</taxon>
        <taxon>Pleosporales</taxon>
        <taxon>Pleosporineae</taxon>
        <taxon>Pleosporaceae</taxon>
        <taxon>Alternaria</taxon>
        <taxon>Alternaria sect. Alternaria</taxon>
    </lineage>
</organism>
<dbReference type="Proteomes" id="UP000293547">
    <property type="component" value="Unassembled WGS sequence"/>
</dbReference>
<reference evidence="1 2" key="1">
    <citation type="journal article" date="2019" name="bioRxiv">
        <title>Genomics, evolutionary history and diagnostics of the Alternaria alternata species group including apple and Asian pear pathotypes.</title>
        <authorList>
            <person name="Armitage A.D."/>
            <person name="Cockerton H.M."/>
            <person name="Sreenivasaprasad S."/>
            <person name="Woodhall J.W."/>
            <person name="Lane C.R."/>
            <person name="Harrison R.J."/>
            <person name="Clarkson J.P."/>
        </authorList>
    </citation>
    <scope>NUCLEOTIDE SEQUENCE [LARGE SCALE GENOMIC DNA]</scope>
    <source>
        <strain evidence="1 2">FERA 650</strain>
    </source>
</reference>
<protein>
    <submittedName>
        <fullName evidence="1">Uncharacterized protein</fullName>
    </submittedName>
</protein>
<name>A0ACB6G1V7_9PLEO</name>
<evidence type="ECO:0000313" key="1">
    <source>
        <dbReference type="EMBL" id="KAB2110702.1"/>
    </source>
</evidence>
<gene>
    <name evidence="1" type="ORF">AG0111_0g800</name>
</gene>
<sequence length="473" mass="52709">MLSLWDEVSVLYGLEVVAANIDVSTTKKYIKLIVMYPHRSRCGGPRGIAIIQYGRGITTQSDDSEPARSSALQTIATAPANIQQPVPEIHPGLSLSQDETFTTFTLLHFLPTSGVLGVAPGTITTKSFLALATTYFGIKRQDSAITQFGLKRYSGALGAVHSALEESISSPTFDLLEAIMVMSLIEFLVSDRENGWINHARGLERLFEMRGPEAMASLPCLMILERTRPSLIFAGLVLRKPTIMSNIEWKRDPWCLHPERVDSLKLMFDILADCPSLFVLRDKLSSYPDEEIKKTAAQSLSEEFQRVVASLDSWGERFASDSSHTPDEIPAVRTTPIIEDEYGTLRSAWSTVFRYHSLYHANAMAMYNATTILAFRFADSIHVSSGSPFEHHIRRKRISAAALSICRSIDYHQQEMWGEQGSFALLFPLRMAYDGLSEEEPTVGAWLQSVMHDISAGKQGLWRSAKSLLEIGR</sequence>
<comment type="caution">
    <text evidence="1">The sequence shown here is derived from an EMBL/GenBank/DDBJ whole genome shotgun (WGS) entry which is preliminary data.</text>
</comment>
<evidence type="ECO:0000313" key="2">
    <source>
        <dbReference type="Proteomes" id="UP000293547"/>
    </source>
</evidence>
<proteinExistence type="predicted"/>
<dbReference type="EMBL" id="PDWZ02000001">
    <property type="protein sequence ID" value="KAB2110702.1"/>
    <property type="molecule type" value="Genomic_DNA"/>
</dbReference>